<dbReference type="SUPFAM" id="SSF51206">
    <property type="entry name" value="cAMP-binding domain-like"/>
    <property type="match status" value="1"/>
</dbReference>
<dbReference type="PROSITE" id="PS50042">
    <property type="entry name" value="CNMP_BINDING_3"/>
    <property type="match status" value="1"/>
</dbReference>
<accession>A0A4R0Q9P4</accession>
<dbReference type="InterPro" id="IPR000595">
    <property type="entry name" value="cNMP-bd_dom"/>
</dbReference>
<evidence type="ECO:0000313" key="2">
    <source>
        <dbReference type="EMBL" id="TCD28624.1"/>
    </source>
</evidence>
<organism evidence="2 3">
    <name type="scientific">Pedobacter psychrodurus</name>
    <dbReference type="NCBI Taxonomy" id="2530456"/>
    <lineage>
        <taxon>Bacteria</taxon>
        <taxon>Pseudomonadati</taxon>
        <taxon>Bacteroidota</taxon>
        <taxon>Sphingobacteriia</taxon>
        <taxon>Sphingobacteriales</taxon>
        <taxon>Sphingobacteriaceae</taxon>
        <taxon>Pedobacter</taxon>
    </lineage>
</organism>
<dbReference type="InterPro" id="IPR014710">
    <property type="entry name" value="RmlC-like_jellyroll"/>
</dbReference>
<dbReference type="RefSeq" id="WP_131527662.1">
    <property type="nucleotide sequence ID" value="NZ_SJSO01000003.1"/>
</dbReference>
<evidence type="ECO:0000259" key="1">
    <source>
        <dbReference type="PROSITE" id="PS50042"/>
    </source>
</evidence>
<name>A0A4R0Q9P4_9SPHI</name>
<comment type="caution">
    <text evidence="2">The sequence shown here is derived from an EMBL/GenBank/DDBJ whole genome shotgun (WGS) entry which is preliminary data.</text>
</comment>
<reference evidence="2 3" key="1">
    <citation type="submission" date="2019-02" db="EMBL/GenBank/DDBJ databases">
        <title>Pedobacter sp. RP-3-21 sp. nov., isolated from Arctic soil.</title>
        <authorList>
            <person name="Dahal R.H."/>
        </authorList>
    </citation>
    <scope>NUCLEOTIDE SEQUENCE [LARGE SCALE GENOMIC DNA]</scope>
    <source>
        <strain evidence="2 3">RP-3-21</strain>
    </source>
</reference>
<keyword evidence="3" id="KW-1185">Reference proteome</keyword>
<gene>
    <name evidence="2" type="ORF">EZ456_04340</name>
</gene>
<dbReference type="Gene3D" id="2.60.120.10">
    <property type="entry name" value="Jelly Rolls"/>
    <property type="match status" value="1"/>
</dbReference>
<dbReference type="InterPro" id="IPR018490">
    <property type="entry name" value="cNMP-bd_dom_sf"/>
</dbReference>
<sequence>MMDNSEPVRRFFRFLSSYRNLPEELHGYLLDNMRGKFYPAREILFEHGDIVKDAVFIFSGYVCAYGFNEWGGRQLISIHPGGAFIAARSFLLQSPSDLELVALAGAYLILIGHKEVMEIFERFEGTRELAVGIIADFAEKEQMRLLLLSKEASAVVLEFYRSHPEILGSGLLLDADLASYMLIGEQTLRNVRMKLIKQGKL</sequence>
<feature type="domain" description="Cyclic nucleotide-binding" evidence="1">
    <location>
        <begin position="17"/>
        <end position="120"/>
    </location>
</feature>
<dbReference type="AlphaFoldDB" id="A0A4R0Q9P4"/>
<dbReference type="CDD" id="cd00038">
    <property type="entry name" value="CAP_ED"/>
    <property type="match status" value="1"/>
</dbReference>
<dbReference type="OrthoDB" id="769587at2"/>
<dbReference type="EMBL" id="SJSO01000003">
    <property type="protein sequence ID" value="TCD28624.1"/>
    <property type="molecule type" value="Genomic_DNA"/>
</dbReference>
<proteinExistence type="predicted"/>
<dbReference type="Proteomes" id="UP000293925">
    <property type="component" value="Unassembled WGS sequence"/>
</dbReference>
<dbReference type="Pfam" id="PF00027">
    <property type="entry name" value="cNMP_binding"/>
    <property type="match status" value="1"/>
</dbReference>
<evidence type="ECO:0000313" key="3">
    <source>
        <dbReference type="Proteomes" id="UP000293925"/>
    </source>
</evidence>
<protein>
    <submittedName>
        <fullName evidence="2">Crp/Fnr family transcriptional regulator</fullName>
    </submittedName>
</protein>